<dbReference type="EMBL" id="GDQN01002271">
    <property type="protein sequence ID" value="JAT88783.1"/>
    <property type="molecule type" value="Transcribed_RNA"/>
</dbReference>
<feature type="non-terminal residue" evidence="12">
    <location>
        <position position="464"/>
    </location>
</feature>
<evidence type="ECO:0000256" key="3">
    <source>
        <dbReference type="ARBA" id="ARBA00013634"/>
    </source>
</evidence>
<evidence type="ECO:0000256" key="4">
    <source>
        <dbReference type="ARBA" id="ARBA00023015"/>
    </source>
</evidence>
<dbReference type="GO" id="GO:0001046">
    <property type="term" value="F:core promoter sequence-specific DNA binding"/>
    <property type="evidence" value="ECO:0007669"/>
    <property type="project" value="TreeGrafter"/>
</dbReference>
<keyword evidence="4" id="KW-0805">Transcription regulation</keyword>
<reference evidence="12" key="1">
    <citation type="submission" date="2015-09" db="EMBL/GenBank/DDBJ databases">
        <title>De novo assembly of Pectinophora gossypiella (Pink Bollworm) gut transcriptome.</title>
        <authorList>
            <person name="Tassone E.E."/>
        </authorList>
    </citation>
    <scope>NUCLEOTIDE SEQUENCE</scope>
</reference>
<comment type="subunit">
    <text evidence="9">Part of the SNAPc complex composed of 5 subunits: SNAPC1, SNAPC2, SNAPC3, SNAPC4 and SNAPC5. SNAPC3 interacts with SNAPC1.</text>
</comment>
<feature type="compositionally biased region" description="Low complexity" evidence="11">
    <location>
        <begin position="82"/>
        <end position="94"/>
    </location>
</feature>
<evidence type="ECO:0000256" key="7">
    <source>
        <dbReference type="ARBA" id="ARBA00023242"/>
    </source>
</evidence>
<keyword evidence="5" id="KW-0238">DNA-binding</keyword>
<name>A0A1E1WP14_PECGO</name>
<dbReference type="GO" id="GO:0042796">
    <property type="term" value="P:snRNA transcription by RNA polymerase III"/>
    <property type="evidence" value="ECO:0007669"/>
    <property type="project" value="TreeGrafter"/>
</dbReference>
<dbReference type="GO" id="GO:0000978">
    <property type="term" value="F:RNA polymerase II cis-regulatory region sequence-specific DNA binding"/>
    <property type="evidence" value="ECO:0007669"/>
    <property type="project" value="TreeGrafter"/>
</dbReference>
<evidence type="ECO:0000256" key="10">
    <source>
        <dbReference type="ARBA" id="ARBA00029606"/>
    </source>
</evidence>
<dbReference type="Pfam" id="PF12251">
    <property type="entry name" value="SNAPC3"/>
    <property type="match status" value="1"/>
</dbReference>
<evidence type="ECO:0000256" key="9">
    <source>
        <dbReference type="ARBA" id="ARBA00025958"/>
    </source>
</evidence>
<sequence>MNTSEGSADGPSDALRDFSIQGSEDPIPSTFENVRNLALAATGIASNTSTSSNKVSPSTESVINNDERPNQGKSNCFNNKVNPSNSSSTTNTLPNQRSVVEAIINLDSEFATLENKISKITESCLSSVASLELNCINTTKQKRVRSKVPTVLDDLMLVEPGPSKRKKVDIFVEDSGPKWYDVQGTNITPAIDPTKLSEAFDSLPIYGRPNTKEELPEFQLNKIREFVGCGLSDEKFLKLQYYCSPDHLKTGTEKFTVEQVPNPGVMPDELDFQPFCNPSASTSKAGNELCVVKKFRMRVEKDVKNAYAKKLKYRGLRMLPLNSGGDHDIKPEETSVTLLEPGKDILFRVRVYRPYPYNIKDKPMFQNRVRHSLFSRDVVLLGRQTLSELRDRIVCANDMDMRLDVSERVEDLPITTAKELFPSGFLFINNVFYVDTRPGCADLTERLWQWARHKRGLGDFPRKD</sequence>
<dbReference type="OrthoDB" id="8058536at2759"/>
<dbReference type="PANTHER" id="PTHR13421:SF16">
    <property type="entry name" value="SNRNA-ACTIVATING PROTEIN COMPLEX SUBUNIT 3"/>
    <property type="match status" value="1"/>
</dbReference>
<evidence type="ECO:0000313" key="12">
    <source>
        <dbReference type="EMBL" id="JAT88783.1"/>
    </source>
</evidence>
<dbReference type="AlphaFoldDB" id="A0A1E1WP14"/>
<proteinExistence type="inferred from homology"/>
<gene>
    <name evidence="12" type="ORF">g.2377</name>
</gene>
<feature type="compositionally biased region" description="Polar residues" evidence="11">
    <location>
        <begin position="47"/>
        <end position="64"/>
    </location>
</feature>
<dbReference type="GO" id="GO:0005634">
    <property type="term" value="C:nucleus"/>
    <property type="evidence" value="ECO:0007669"/>
    <property type="project" value="UniProtKB-SubCell"/>
</dbReference>
<comment type="similarity">
    <text evidence="2">Belongs to the SNAPC3/SRD2 family.</text>
</comment>
<evidence type="ECO:0000256" key="5">
    <source>
        <dbReference type="ARBA" id="ARBA00023125"/>
    </source>
</evidence>
<evidence type="ECO:0000256" key="11">
    <source>
        <dbReference type="SAM" id="MobiDB-lite"/>
    </source>
</evidence>
<dbReference type="GO" id="GO:0003681">
    <property type="term" value="F:bent DNA binding"/>
    <property type="evidence" value="ECO:0007669"/>
    <property type="project" value="TreeGrafter"/>
</dbReference>
<feature type="compositionally biased region" description="Polar residues" evidence="11">
    <location>
        <begin position="71"/>
        <end position="81"/>
    </location>
</feature>
<evidence type="ECO:0000256" key="6">
    <source>
        <dbReference type="ARBA" id="ARBA00023163"/>
    </source>
</evidence>
<organism evidence="12">
    <name type="scientific">Pectinophora gossypiella</name>
    <name type="common">Cotton pink bollworm</name>
    <name type="synonym">Depressaria gossypiella</name>
    <dbReference type="NCBI Taxonomy" id="13191"/>
    <lineage>
        <taxon>Eukaryota</taxon>
        <taxon>Metazoa</taxon>
        <taxon>Ecdysozoa</taxon>
        <taxon>Arthropoda</taxon>
        <taxon>Hexapoda</taxon>
        <taxon>Insecta</taxon>
        <taxon>Pterygota</taxon>
        <taxon>Neoptera</taxon>
        <taxon>Endopterygota</taxon>
        <taxon>Lepidoptera</taxon>
        <taxon>Glossata</taxon>
        <taxon>Ditrysia</taxon>
        <taxon>Gelechioidea</taxon>
        <taxon>Gelechiidae</taxon>
        <taxon>Apatetrinae</taxon>
        <taxon>Pectinophora</taxon>
    </lineage>
</organism>
<comment type="function">
    <text evidence="8">Part of the SNAPc complex required for the transcription of both RNA polymerase II and III small-nuclear RNA genes. Binds to the proximal sequence element (PSE), a non-TATA-box basal promoter element common to these 2 types of genes. Recruits TBP and BRF2 to the U6 snRNA TATA box.</text>
</comment>
<dbReference type="GO" id="GO:0042795">
    <property type="term" value="P:snRNA transcription by RNA polymerase II"/>
    <property type="evidence" value="ECO:0007669"/>
    <property type="project" value="TreeGrafter"/>
</dbReference>
<feature type="region of interest" description="Disordered" evidence="11">
    <location>
        <begin position="1"/>
        <end position="29"/>
    </location>
</feature>
<accession>A0A1E1WP14</accession>
<evidence type="ECO:0000256" key="8">
    <source>
        <dbReference type="ARBA" id="ARBA00025193"/>
    </source>
</evidence>
<evidence type="ECO:0000256" key="1">
    <source>
        <dbReference type="ARBA" id="ARBA00004123"/>
    </source>
</evidence>
<dbReference type="InterPro" id="IPR022042">
    <property type="entry name" value="snRNA-activating_su3"/>
</dbReference>
<keyword evidence="6" id="KW-0804">Transcription</keyword>
<comment type="subcellular location">
    <subcellularLocation>
        <location evidence="1">Nucleus</location>
    </subcellularLocation>
</comment>
<keyword evidence="7" id="KW-0539">Nucleus</keyword>
<evidence type="ECO:0000256" key="2">
    <source>
        <dbReference type="ARBA" id="ARBA00010410"/>
    </source>
</evidence>
<dbReference type="GO" id="GO:0019185">
    <property type="term" value="C:snRNA-activating protein complex"/>
    <property type="evidence" value="ECO:0007669"/>
    <property type="project" value="TreeGrafter"/>
</dbReference>
<dbReference type="GO" id="GO:0001006">
    <property type="term" value="F:RNA polymerase III type 3 promoter sequence-specific DNA binding"/>
    <property type="evidence" value="ECO:0007669"/>
    <property type="project" value="TreeGrafter"/>
</dbReference>
<dbReference type="PANTHER" id="PTHR13421">
    <property type="entry name" value="SNRNA-ACTIVATING PROTEIN COMPLEX SUBUNIT 3"/>
    <property type="match status" value="1"/>
</dbReference>
<feature type="region of interest" description="Disordered" evidence="11">
    <location>
        <begin position="47"/>
        <end position="94"/>
    </location>
</feature>
<protein>
    <recommendedName>
        <fullName evidence="3">snRNA-activating protein complex subunit 3</fullName>
    </recommendedName>
    <alternativeName>
        <fullName evidence="10">Small nuclear RNA-activating complex polypeptide 3</fullName>
    </alternativeName>
</protein>